<keyword evidence="1" id="KW-0449">Lipoprotein</keyword>
<dbReference type="RefSeq" id="WP_013994151.1">
    <property type="nucleotide sequence ID" value="NC_015844.1"/>
</dbReference>
<dbReference type="PATRIC" id="fig|63186.3.peg.2758"/>
<dbReference type="KEGG" id="zga:ZOBELLIA_2809"/>
<dbReference type="SUPFAM" id="SSF53474">
    <property type="entry name" value="alpha/beta-Hydrolases"/>
    <property type="match status" value="1"/>
</dbReference>
<keyword evidence="2" id="KW-1185">Reference proteome</keyword>
<evidence type="ECO:0000313" key="1">
    <source>
        <dbReference type="EMBL" id="CAZ96956.1"/>
    </source>
</evidence>
<accession>G0LCJ0</accession>
<reference evidence="1 2" key="2">
    <citation type="journal article" date="2012" name="Environ. Microbiol.">
        <title>Characterization of the first alginolytic operons in a marine bacterium: from their emergence in marine Flavobacteriia to their independent transfers to marine Proteobacteria and human gut Bacteroides.</title>
        <authorList>
            <person name="Thomas F."/>
            <person name="Barbeyron T."/>
            <person name="Tonon T."/>
            <person name="Genicot S."/>
            <person name="Czjzek M."/>
            <person name="Michel G."/>
        </authorList>
    </citation>
    <scope>NUCLEOTIDE SEQUENCE [LARGE SCALE GENOMIC DNA]</scope>
    <source>
        <strain evidence="2">DSM 12802 / CCUG 47099 / CIP 106680 / NCIMB 13871 / Dsij</strain>
    </source>
</reference>
<dbReference type="STRING" id="63186.ZOBELLIA_2809"/>
<dbReference type="EMBL" id="FP476056">
    <property type="protein sequence ID" value="CAZ96956.1"/>
    <property type="molecule type" value="Genomic_DNA"/>
</dbReference>
<dbReference type="Gene3D" id="3.40.50.1820">
    <property type="entry name" value="alpha/beta hydrolase"/>
    <property type="match status" value="1"/>
</dbReference>
<dbReference type="InterPro" id="IPR029058">
    <property type="entry name" value="AB_hydrolase_fold"/>
</dbReference>
<reference evidence="2" key="1">
    <citation type="submission" date="2009-07" db="EMBL/GenBank/DDBJ databases">
        <title>Complete genome sequence of Zobellia galactanivorans Dsij.</title>
        <authorList>
            <consortium name="Genoscope - CEA"/>
        </authorList>
    </citation>
    <scope>NUCLEOTIDE SEQUENCE [LARGE SCALE GENOMIC DNA]</scope>
    <source>
        <strain evidence="2">DSM 12802 / CCUG 47099 / CIP 106680 / NCIMB 13871 / Dsij</strain>
    </source>
</reference>
<dbReference type="OrthoDB" id="1123157at2"/>
<gene>
    <name evidence="1" type="ordered locus">zobellia_2809</name>
</gene>
<name>G0LCJ0_ZOBGA</name>
<dbReference type="AlphaFoldDB" id="G0LCJ0"/>
<organism evidence="1 2">
    <name type="scientific">Zobellia galactanivorans (strain DSM 12802 / CCUG 47099 / CIP 106680 / NCIMB 13871 / Dsij)</name>
    <dbReference type="NCBI Taxonomy" id="63186"/>
    <lineage>
        <taxon>Bacteria</taxon>
        <taxon>Pseudomonadati</taxon>
        <taxon>Bacteroidota</taxon>
        <taxon>Flavobacteriia</taxon>
        <taxon>Flavobacteriales</taxon>
        <taxon>Flavobacteriaceae</taxon>
        <taxon>Zobellia</taxon>
    </lineage>
</organism>
<dbReference type="HOGENOM" id="CLU_046260_0_0_10"/>
<dbReference type="Proteomes" id="UP000008898">
    <property type="component" value="Chromosome"/>
</dbReference>
<sequence length="470" mass="53461">MKRILLLLAFGVVFTCVGQNIKLKKGVVIDSIAVNDTIAETFALYLPKSFELSKPWPVIFVFDMNGRGRQALAMFSEAAEEQGYVLAASNNISDTLSISKNIVTASRMFSTVNAMLPIHKDRVYTGGFDVGGRFSTLVPTFVKGVDGVVACGASIANVEVLTSRNPFHFIGIVGDEDFRYPQMLKVEKILNRLKFPNQLLVFDGGHEWPDSKELSAALKMLTLVAMAKGNVEKDQAFIDENYVSDFVKVNRLYTANRPLLADNLLEEMTELYQPYLALDSIKASRKILRKSRLFKNQNRTQNALLLKEGLIKEDYNYYLEEDILTYNYNNLGWWKYQMEELQKFQGSSEVLQQKMGKRLEGYVKALVSDNIDVVSVEDPVDGEALNFLWMLKTIVEPENYESYLKVISYAAKTDDYGTALFYLEELLKKGYADRSKLYSLENTALLRITPEFNELVEKYLKSARYNIIEE</sequence>
<proteinExistence type="predicted"/>
<evidence type="ECO:0000313" key="2">
    <source>
        <dbReference type="Proteomes" id="UP000008898"/>
    </source>
</evidence>
<protein>
    <submittedName>
        <fullName evidence="1">Conserved hypothetical lipoprotein</fullName>
    </submittedName>
</protein>